<dbReference type="RefSeq" id="WP_238193671.1">
    <property type="nucleotide sequence ID" value="NZ_BPQJ01000078.1"/>
</dbReference>
<evidence type="ECO:0000256" key="2">
    <source>
        <dbReference type="SAM" id="Phobius"/>
    </source>
</evidence>
<sequence length="159" mass="16920">MPLGGGETGRGQFFLTLLAGLVVGTPLGGTLFGLNLWLTARWLDMNHNDAFSAMRLDSYRHFLRIKLEGEVLTIYPLGLDRVPTRSEWRQNPNGPGGPVPGASMLLPPEGTRMALIEDPIVIHAVAVPPVATLVEPAELKTATPGETPATATGEGPPPH</sequence>
<dbReference type="EMBL" id="BPQJ01000078">
    <property type="protein sequence ID" value="GJD66753.1"/>
    <property type="molecule type" value="Genomic_DNA"/>
</dbReference>
<feature type="transmembrane region" description="Helical" evidence="2">
    <location>
        <begin position="12"/>
        <end position="38"/>
    </location>
</feature>
<gene>
    <name evidence="3" type="ORF">MPEAHAMD_6951</name>
</gene>
<dbReference type="AlphaFoldDB" id="A0AA37HIZ6"/>
<evidence type="ECO:0000313" key="4">
    <source>
        <dbReference type="Proteomes" id="UP001055286"/>
    </source>
</evidence>
<comment type="caution">
    <text evidence="3">The sequence shown here is derived from an EMBL/GenBank/DDBJ whole genome shotgun (WGS) entry which is preliminary data.</text>
</comment>
<protein>
    <submittedName>
        <fullName evidence="3">Uncharacterized protein</fullName>
    </submittedName>
</protein>
<organism evidence="3 4">
    <name type="scientific">Methylobacterium frigidaeris</name>
    <dbReference type="NCBI Taxonomy" id="2038277"/>
    <lineage>
        <taxon>Bacteria</taxon>
        <taxon>Pseudomonadati</taxon>
        <taxon>Pseudomonadota</taxon>
        <taxon>Alphaproteobacteria</taxon>
        <taxon>Hyphomicrobiales</taxon>
        <taxon>Methylobacteriaceae</taxon>
        <taxon>Methylobacterium</taxon>
    </lineage>
</organism>
<evidence type="ECO:0000313" key="3">
    <source>
        <dbReference type="EMBL" id="GJD66753.1"/>
    </source>
</evidence>
<name>A0AA37HIZ6_9HYPH</name>
<reference evidence="3" key="2">
    <citation type="submission" date="2021-08" db="EMBL/GenBank/DDBJ databases">
        <authorList>
            <person name="Tani A."/>
            <person name="Ola A."/>
            <person name="Ogura Y."/>
            <person name="Katsura K."/>
            <person name="Hayashi T."/>
        </authorList>
    </citation>
    <scope>NUCLEOTIDE SEQUENCE</scope>
    <source>
        <strain evidence="3">JCM 32048</strain>
    </source>
</reference>
<proteinExistence type="predicted"/>
<keyword evidence="2" id="KW-0472">Membrane</keyword>
<feature type="region of interest" description="Disordered" evidence="1">
    <location>
        <begin position="138"/>
        <end position="159"/>
    </location>
</feature>
<dbReference type="PANTHER" id="PTHR34211:SF3">
    <property type="entry name" value="CALCINEURIN-LIKE METALLO-PHOSPHOESTERASE SUPERFAMILY PROTEIN"/>
    <property type="match status" value="1"/>
</dbReference>
<keyword evidence="2" id="KW-1133">Transmembrane helix</keyword>
<dbReference type="Proteomes" id="UP001055286">
    <property type="component" value="Unassembled WGS sequence"/>
</dbReference>
<dbReference type="PANTHER" id="PTHR34211">
    <property type="entry name" value="CALCINEURIN-LIKE METALLO-PHOSPHOESTERASE SUPERFAMILY PROTEIN"/>
    <property type="match status" value="1"/>
</dbReference>
<reference evidence="3" key="1">
    <citation type="journal article" date="2016" name="Front. Microbiol.">
        <title>Genome Sequence of the Piezophilic, Mesophilic Sulfate-Reducing Bacterium Desulfovibrio indicus J2T.</title>
        <authorList>
            <person name="Cao J."/>
            <person name="Maignien L."/>
            <person name="Shao Z."/>
            <person name="Alain K."/>
            <person name="Jebbar M."/>
        </authorList>
    </citation>
    <scope>NUCLEOTIDE SEQUENCE</scope>
    <source>
        <strain evidence="3">JCM 32048</strain>
    </source>
</reference>
<feature type="compositionally biased region" description="Low complexity" evidence="1">
    <location>
        <begin position="141"/>
        <end position="159"/>
    </location>
</feature>
<accession>A0AA37HIZ6</accession>
<keyword evidence="4" id="KW-1185">Reference proteome</keyword>
<evidence type="ECO:0000256" key="1">
    <source>
        <dbReference type="SAM" id="MobiDB-lite"/>
    </source>
</evidence>
<keyword evidence="2" id="KW-0812">Transmembrane</keyword>